<reference evidence="1 2" key="1">
    <citation type="submission" date="2021-12" db="EMBL/GenBank/DDBJ databases">
        <title>Genome seq of p7.</title>
        <authorList>
            <person name="Seo T."/>
        </authorList>
    </citation>
    <scope>NUCLEOTIDE SEQUENCE [LARGE SCALE GENOMIC DNA]</scope>
    <source>
        <strain evidence="1 2">P7</strain>
    </source>
</reference>
<gene>
    <name evidence="1" type="ORF">LXT12_22630</name>
</gene>
<organism evidence="1 2">
    <name type="scientific">Pelomonas caseinilytica</name>
    <dbReference type="NCBI Taxonomy" id="2906763"/>
    <lineage>
        <taxon>Bacteria</taxon>
        <taxon>Pseudomonadati</taxon>
        <taxon>Pseudomonadota</taxon>
        <taxon>Betaproteobacteria</taxon>
        <taxon>Burkholderiales</taxon>
        <taxon>Sphaerotilaceae</taxon>
        <taxon>Roseateles</taxon>
    </lineage>
</organism>
<evidence type="ECO:0000313" key="1">
    <source>
        <dbReference type="EMBL" id="MCE4540051.1"/>
    </source>
</evidence>
<sequence>MPSVVRFTVPSELLAFARLAQLLQALDGQGGAADPHQYRLLVEKISAELRTHQGHPALPALLDHFPSSAEIYENLQYAHAGLCRAPLELSLNSELAARSLLERVRRG</sequence>
<protein>
    <submittedName>
        <fullName evidence="1">Uncharacterized protein</fullName>
    </submittedName>
</protein>
<keyword evidence="2" id="KW-1185">Reference proteome</keyword>
<dbReference type="Proteomes" id="UP001201463">
    <property type="component" value="Unassembled WGS sequence"/>
</dbReference>
<accession>A0ABS8XN87</accession>
<name>A0ABS8XN87_9BURK</name>
<evidence type="ECO:0000313" key="2">
    <source>
        <dbReference type="Proteomes" id="UP001201463"/>
    </source>
</evidence>
<dbReference type="EMBL" id="JAJTWT010000012">
    <property type="protein sequence ID" value="MCE4540051.1"/>
    <property type="molecule type" value="Genomic_DNA"/>
</dbReference>
<dbReference type="RefSeq" id="WP_233394567.1">
    <property type="nucleotide sequence ID" value="NZ_JAJTWT010000012.1"/>
</dbReference>
<comment type="caution">
    <text evidence="1">The sequence shown here is derived from an EMBL/GenBank/DDBJ whole genome shotgun (WGS) entry which is preliminary data.</text>
</comment>
<proteinExistence type="predicted"/>